<dbReference type="InterPro" id="IPR001406">
    <property type="entry name" value="PsdUridine_synth_TruA"/>
</dbReference>
<sequence>MRAFRVAYDGTAYSGFQRQPDAPTVEGELFAALVRLGVHDPDDRRPPGYAAAGRTDAGVSAVAQTVAFETPDWLAPRALNGELPGDVRAWASADAPAGFHARHDAALRGYTYHLHAPDADPDRARAALGALSGTRDFHNLTPDAEGTRRTLDAALAAEGPYLVVSVESPGFARQLVRRVVGMVAAVARGERDLAFVDRVLSAEALSGPDGVAPAPPEPLVLTRVDYPDLDFAADERAAASAREVFEARRVERLTGARVAETVLDGMA</sequence>
<evidence type="ECO:0000256" key="2">
    <source>
        <dbReference type="ARBA" id="ARBA00022694"/>
    </source>
</evidence>
<dbReference type="GO" id="GO:0031119">
    <property type="term" value="P:tRNA pseudouridine synthesis"/>
    <property type="evidence" value="ECO:0007669"/>
    <property type="project" value="UniProtKB-UniRule"/>
</dbReference>
<dbReference type="InterPro" id="IPR020094">
    <property type="entry name" value="TruA/RsuA/RluB/E/F_N"/>
</dbReference>
<dbReference type="PANTHER" id="PTHR11142">
    <property type="entry name" value="PSEUDOURIDYLATE SYNTHASE"/>
    <property type="match status" value="1"/>
</dbReference>
<dbReference type="InterPro" id="IPR020097">
    <property type="entry name" value="PsdUridine_synth_TruA_a/b_dom"/>
</dbReference>
<dbReference type="EMBL" id="JBHTBF010000002">
    <property type="protein sequence ID" value="MFC7316476.1"/>
    <property type="molecule type" value="Genomic_DNA"/>
</dbReference>
<dbReference type="NCBIfam" id="NF000622">
    <property type="entry name" value="PRK00021.3-3"/>
    <property type="match status" value="1"/>
</dbReference>
<dbReference type="RefSeq" id="WP_276304267.1">
    <property type="nucleotide sequence ID" value="NZ_CP119992.1"/>
</dbReference>
<evidence type="ECO:0000256" key="4">
    <source>
        <dbReference type="HAMAP-Rule" id="MF_00171"/>
    </source>
</evidence>
<protein>
    <recommendedName>
        <fullName evidence="4">tRNA pseudouridine synthase A</fullName>
        <ecNumber evidence="4">5.4.99.12</ecNumber>
    </recommendedName>
    <alternativeName>
        <fullName evidence="4">tRNA pseudouridine(38-40) synthase</fullName>
    </alternativeName>
    <alternativeName>
        <fullName evidence="4">tRNA pseudouridylate synthase I</fullName>
    </alternativeName>
    <alternativeName>
        <fullName evidence="4">tRNA-uridine isomerase I</fullName>
    </alternativeName>
</protein>
<gene>
    <name evidence="4 9" type="primary">truA</name>
    <name evidence="9" type="ORF">ACFQPE_06645</name>
</gene>
<evidence type="ECO:0000256" key="7">
    <source>
        <dbReference type="RuleBase" id="RU003792"/>
    </source>
</evidence>
<dbReference type="PIRSF" id="PIRSF001430">
    <property type="entry name" value="tRNA_psdUrid_synth"/>
    <property type="match status" value="1"/>
</dbReference>
<organism evidence="9 10">
    <name type="scientific">Halomarina halobia</name>
    <dbReference type="NCBI Taxonomy" id="3033386"/>
    <lineage>
        <taxon>Archaea</taxon>
        <taxon>Methanobacteriati</taxon>
        <taxon>Methanobacteriota</taxon>
        <taxon>Stenosarchaea group</taxon>
        <taxon>Halobacteria</taxon>
        <taxon>Halobacteriales</taxon>
        <taxon>Natronomonadaceae</taxon>
        <taxon>Halomarina</taxon>
    </lineage>
</organism>
<comment type="similarity">
    <text evidence="1 4 7">Belongs to the tRNA pseudouridine synthase TruA family.</text>
</comment>
<evidence type="ECO:0000256" key="3">
    <source>
        <dbReference type="ARBA" id="ARBA00023235"/>
    </source>
</evidence>
<evidence type="ECO:0000259" key="8">
    <source>
        <dbReference type="Pfam" id="PF01416"/>
    </source>
</evidence>
<evidence type="ECO:0000256" key="5">
    <source>
        <dbReference type="PIRSR" id="PIRSR001430-1"/>
    </source>
</evidence>
<reference evidence="9 10" key="1">
    <citation type="journal article" date="2019" name="Int. J. Syst. Evol. Microbiol.">
        <title>The Global Catalogue of Microorganisms (GCM) 10K type strain sequencing project: providing services to taxonomists for standard genome sequencing and annotation.</title>
        <authorList>
            <consortium name="The Broad Institute Genomics Platform"/>
            <consortium name="The Broad Institute Genome Sequencing Center for Infectious Disease"/>
            <person name="Wu L."/>
            <person name="Ma J."/>
        </authorList>
    </citation>
    <scope>NUCLEOTIDE SEQUENCE [LARGE SCALE GENOMIC DNA]</scope>
    <source>
        <strain evidence="9 10">PSR21</strain>
    </source>
</reference>
<keyword evidence="3 4" id="KW-0413">Isomerase</keyword>
<evidence type="ECO:0000313" key="10">
    <source>
        <dbReference type="Proteomes" id="UP001596547"/>
    </source>
</evidence>
<proteinExistence type="inferred from homology"/>
<keyword evidence="2 4" id="KW-0819">tRNA processing</keyword>
<dbReference type="InterPro" id="IPR020095">
    <property type="entry name" value="PsdUridine_synth_TruA_C"/>
</dbReference>
<dbReference type="Pfam" id="PF01416">
    <property type="entry name" value="PseudoU_synth_1"/>
    <property type="match status" value="1"/>
</dbReference>
<dbReference type="EC" id="5.4.99.12" evidence="4"/>
<dbReference type="Gene3D" id="3.30.70.580">
    <property type="entry name" value="Pseudouridine synthase I, catalytic domain, N-terminal subdomain"/>
    <property type="match status" value="1"/>
</dbReference>
<evidence type="ECO:0000256" key="1">
    <source>
        <dbReference type="ARBA" id="ARBA00009375"/>
    </source>
</evidence>
<accession>A0ABD6A851</accession>
<feature type="domain" description="Pseudouridine synthase I TruA alpha/beta" evidence="8">
    <location>
        <begin position="130"/>
        <end position="227"/>
    </location>
</feature>
<dbReference type="SUPFAM" id="SSF55120">
    <property type="entry name" value="Pseudouridine synthase"/>
    <property type="match status" value="1"/>
</dbReference>
<dbReference type="GeneID" id="79313805"/>
<dbReference type="HAMAP" id="MF_00171">
    <property type="entry name" value="TruA"/>
    <property type="match status" value="1"/>
</dbReference>
<name>A0ABD6A851_9EURY</name>
<dbReference type="PANTHER" id="PTHR11142:SF0">
    <property type="entry name" value="TRNA PSEUDOURIDINE SYNTHASE-LIKE 1"/>
    <property type="match status" value="1"/>
</dbReference>
<comment type="function">
    <text evidence="4">Formation of pseudouridine at positions 38, 39 and 40 in the anticodon stem and loop of transfer RNAs.</text>
</comment>
<comment type="catalytic activity">
    <reaction evidence="4 7">
        <text>uridine(38/39/40) in tRNA = pseudouridine(38/39/40) in tRNA</text>
        <dbReference type="Rhea" id="RHEA:22376"/>
        <dbReference type="Rhea" id="RHEA-COMP:10085"/>
        <dbReference type="Rhea" id="RHEA-COMP:10087"/>
        <dbReference type="ChEBI" id="CHEBI:65314"/>
        <dbReference type="ChEBI" id="CHEBI:65315"/>
        <dbReference type="EC" id="5.4.99.12"/>
    </reaction>
</comment>
<keyword evidence="10" id="KW-1185">Reference proteome</keyword>
<feature type="binding site" evidence="4 6">
    <location>
        <position position="110"/>
    </location>
    <ligand>
        <name>substrate</name>
    </ligand>
</feature>
<dbReference type="AlphaFoldDB" id="A0ABD6A851"/>
<dbReference type="Proteomes" id="UP001596547">
    <property type="component" value="Unassembled WGS sequence"/>
</dbReference>
<comment type="caution">
    <text evidence="4">Lacks conserved residue(s) required for the propagation of feature annotation.</text>
</comment>
<comment type="caution">
    <text evidence="9">The sequence shown here is derived from an EMBL/GenBank/DDBJ whole genome shotgun (WGS) entry which is preliminary data.</text>
</comment>
<evidence type="ECO:0000313" key="9">
    <source>
        <dbReference type="EMBL" id="MFC7316476.1"/>
    </source>
</evidence>
<evidence type="ECO:0000256" key="6">
    <source>
        <dbReference type="PIRSR" id="PIRSR001430-2"/>
    </source>
</evidence>
<dbReference type="InterPro" id="IPR020103">
    <property type="entry name" value="PsdUridine_synth_cat_dom_sf"/>
</dbReference>
<dbReference type="GO" id="GO:0160147">
    <property type="term" value="F:tRNA pseudouridine(38-40) synthase activity"/>
    <property type="evidence" value="ECO:0007669"/>
    <property type="project" value="UniProtKB-EC"/>
</dbReference>
<dbReference type="Gene3D" id="3.30.70.660">
    <property type="entry name" value="Pseudouridine synthase I, catalytic domain, C-terminal subdomain"/>
    <property type="match status" value="1"/>
</dbReference>
<feature type="active site" description="Nucleophile" evidence="4 5">
    <location>
        <position position="56"/>
    </location>
</feature>